<dbReference type="Pfam" id="PF13692">
    <property type="entry name" value="Glyco_trans_1_4"/>
    <property type="match status" value="1"/>
</dbReference>
<dbReference type="InterPro" id="IPR050194">
    <property type="entry name" value="Glycosyltransferase_grp1"/>
</dbReference>
<name>A0A1F6DBM7_9BACT</name>
<proteinExistence type="predicted"/>
<evidence type="ECO:0008006" key="3">
    <source>
        <dbReference type="Google" id="ProtNLM"/>
    </source>
</evidence>
<accession>A0A1F6DBM7</accession>
<dbReference type="AlphaFoldDB" id="A0A1F6DBM7"/>
<dbReference type="CDD" id="cd03801">
    <property type="entry name" value="GT4_PimA-like"/>
    <property type="match status" value="1"/>
</dbReference>
<dbReference type="Proteomes" id="UP000176377">
    <property type="component" value="Unassembled WGS sequence"/>
</dbReference>
<reference evidence="1 2" key="1">
    <citation type="journal article" date="2016" name="Nat. Commun.">
        <title>Thousands of microbial genomes shed light on interconnected biogeochemical processes in an aquifer system.</title>
        <authorList>
            <person name="Anantharaman K."/>
            <person name="Brown C.T."/>
            <person name="Hug L.A."/>
            <person name="Sharon I."/>
            <person name="Castelle C.J."/>
            <person name="Probst A.J."/>
            <person name="Thomas B.C."/>
            <person name="Singh A."/>
            <person name="Wilkins M.J."/>
            <person name="Karaoz U."/>
            <person name="Brodie E.L."/>
            <person name="Williams K.H."/>
            <person name="Hubbard S.S."/>
            <person name="Banfield J.F."/>
        </authorList>
    </citation>
    <scope>NUCLEOTIDE SEQUENCE [LARGE SCALE GENOMIC DNA]</scope>
</reference>
<comment type="caution">
    <text evidence="1">The sequence shown here is derived from an EMBL/GenBank/DDBJ whole genome shotgun (WGS) entry which is preliminary data.</text>
</comment>
<dbReference type="SUPFAM" id="SSF53756">
    <property type="entry name" value="UDP-Glycosyltransferase/glycogen phosphorylase"/>
    <property type="match status" value="1"/>
</dbReference>
<gene>
    <name evidence="1" type="ORF">A2765_00385</name>
</gene>
<protein>
    <recommendedName>
        <fullName evidence="3">Glycosyl transferase family 1 domain-containing protein</fullName>
    </recommendedName>
</protein>
<organism evidence="1 2">
    <name type="scientific">Candidatus Kaiserbacteria bacterium RIFCSPHIGHO2_01_FULL_56_24</name>
    <dbReference type="NCBI Taxonomy" id="1798487"/>
    <lineage>
        <taxon>Bacteria</taxon>
        <taxon>Candidatus Kaiseribacteriota</taxon>
    </lineage>
</organism>
<evidence type="ECO:0000313" key="2">
    <source>
        <dbReference type="Proteomes" id="UP000176377"/>
    </source>
</evidence>
<evidence type="ECO:0000313" key="1">
    <source>
        <dbReference type="EMBL" id="OGG58824.1"/>
    </source>
</evidence>
<dbReference type="GO" id="GO:0016757">
    <property type="term" value="F:glycosyltransferase activity"/>
    <property type="evidence" value="ECO:0007669"/>
    <property type="project" value="TreeGrafter"/>
</dbReference>
<dbReference type="EMBL" id="MFLA01000026">
    <property type="protein sequence ID" value="OGG58824.1"/>
    <property type="molecule type" value="Genomic_DNA"/>
</dbReference>
<sequence length="333" mass="37013">MRILIATPFYPPKAGVLATYAAGFEAAFRKQGHHVDVVSFGSVASLPPGIRHLAYLFMLLARMPHASLAIGLDHWSVGMPAFVAAKLFGVPIALRIGGDFLWESYVGRTKESVLLSEFYDTLRDFSLKERMISRSMRMLIRNADALLFTTRFQKGIWEKAYRFDAARAHIIENFYPSRAGSAQPTRSRVFVHAGREIFLKNSALLHRAFERVKASHPDIGLDERALPHAEHQARVQDSYAVIVASLSEVSSNAAIDAVSLGVPFVCTKDTGTSERLEGCGLFVDTRSEDALARAIESLLEPETYAKLRKNIDAFSYVHSWDDIAHEIVTSVSK</sequence>
<dbReference type="Gene3D" id="3.40.50.2000">
    <property type="entry name" value="Glycogen Phosphorylase B"/>
    <property type="match status" value="2"/>
</dbReference>
<dbReference type="PANTHER" id="PTHR45947">
    <property type="entry name" value="SULFOQUINOVOSYL TRANSFERASE SQD2"/>
    <property type="match status" value="1"/>
</dbReference>
<dbReference type="PANTHER" id="PTHR45947:SF3">
    <property type="entry name" value="SULFOQUINOVOSYL TRANSFERASE SQD2"/>
    <property type="match status" value="1"/>
</dbReference>